<dbReference type="RefSeq" id="WP_051693208.1">
    <property type="nucleotide sequence ID" value="NZ_FOVB01000008.1"/>
</dbReference>
<keyword evidence="1" id="KW-1133">Transmembrane helix</keyword>
<keyword evidence="1" id="KW-0472">Membrane</keyword>
<evidence type="ECO:0000313" key="2">
    <source>
        <dbReference type="EMBL" id="KEP71743.1"/>
    </source>
</evidence>
<name>A0A074TS68_9RHOB</name>
<reference evidence="2 3" key="1">
    <citation type="submission" date="2014-03" db="EMBL/GenBank/DDBJ databases">
        <title>The draft genome sequence of Thioclava dalianensis DLFJ1-1.</title>
        <authorList>
            <person name="Lai Q."/>
            <person name="Shao Z."/>
        </authorList>
    </citation>
    <scope>NUCLEOTIDE SEQUENCE [LARGE SCALE GENOMIC DNA]</scope>
    <source>
        <strain evidence="2 3">DLFJ1-1</strain>
    </source>
</reference>
<protein>
    <submittedName>
        <fullName evidence="2">Uncharacterized protein</fullName>
    </submittedName>
</protein>
<feature type="transmembrane region" description="Helical" evidence="1">
    <location>
        <begin position="6"/>
        <end position="23"/>
    </location>
</feature>
<keyword evidence="3" id="KW-1185">Reference proteome</keyword>
<evidence type="ECO:0000256" key="1">
    <source>
        <dbReference type="SAM" id="Phobius"/>
    </source>
</evidence>
<accession>A0A074TS68</accession>
<dbReference type="AlphaFoldDB" id="A0A074TS68"/>
<sequence>MPSWRLIFGVGVIVAAFWAGWLARGTYERARDADALQSQIHATNKAQRAANEANAANTAAEVARLAAQAENYALGQQLEDQAYADTSNSCGLSAGRVERLRQR</sequence>
<dbReference type="EMBL" id="JHEH01000001">
    <property type="protein sequence ID" value="KEP71743.1"/>
    <property type="molecule type" value="Genomic_DNA"/>
</dbReference>
<proteinExistence type="predicted"/>
<evidence type="ECO:0000313" key="3">
    <source>
        <dbReference type="Proteomes" id="UP000027725"/>
    </source>
</evidence>
<gene>
    <name evidence="2" type="ORF">DL1_00010</name>
</gene>
<dbReference type="Proteomes" id="UP000027725">
    <property type="component" value="Unassembled WGS sequence"/>
</dbReference>
<comment type="caution">
    <text evidence="2">The sequence shown here is derived from an EMBL/GenBank/DDBJ whole genome shotgun (WGS) entry which is preliminary data.</text>
</comment>
<organism evidence="2 3">
    <name type="scientific">Thioclava dalianensis</name>
    <dbReference type="NCBI Taxonomy" id="1185766"/>
    <lineage>
        <taxon>Bacteria</taxon>
        <taxon>Pseudomonadati</taxon>
        <taxon>Pseudomonadota</taxon>
        <taxon>Alphaproteobacteria</taxon>
        <taxon>Rhodobacterales</taxon>
        <taxon>Paracoccaceae</taxon>
        <taxon>Thioclava</taxon>
    </lineage>
</organism>
<keyword evidence="1" id="KW-0812">Transmembrane</keyword>